<protein>
    <recommendedName>
        <fullName evidence="3">HAD family hydrolase</fullName>
    </recommendedName>
</protein>
<dbReference type="RefSeq" id="WP_153974732.1">
    <property type="nucleotide sequence ID" value="NZ_CP039268.1"/>
</dbReference>
<evidence type="ECO:0000313" key="1">
    <source>
        <dbReference type="EMBL" id="QGU32536.1"/>
    </source>
</evidence>
<gene>
    <name evidence="1" type="ORF">E6P07_05775</name>
</gene>
<dbReference type="OrthoDB" id="9816564at2"/>
<dbReference type="AlphaFoldDB" id="A0A6I6EB59"/>
<evidence type="ECO:0008006" key="3">
    <source>
        <dbReference type="Google" id="ProtNLM"/>
    </source>
</evidence>
<dbReference type="Gene3D" id="1.10.150.400">
    <property type="match status" value="1"/>
</dbReference>
<dbReference type="InterPro" id="IPR036412">
    <property type="entry name" value="HAD-like_sf"/>
</dbReference>
<keyword evidence="2" id="KW-1185">Reference proteome</keyword>
<organism evidence="1 2">
    <name type="scientific">Thermochromatium tepidum ATCC 43061</name>
    <dbReference type="NCBI Taxonomy" id="316276"/>
    <lineage>
        <taxon>Bacteria</taxon>
        <taxon>Pseudomonadati</taxon>
        <taxon>Pseudomonadota</taxon>
        <taxon>Gammaproteobacteria</taxon>
        <taxon>Chromatiales</taxon>
        <taxon>Chromatiaceae</taxon>
        <taxon>Thermochromatium</taxon>
    </lineage>
</organism>
<dbReference type="KEGG" id="ttp:E6P07_05775"/>
<evidence type="ECO:0000313" key="2">
    <source>
        <dbReference type="Proteomes" id="UP000426424"/>
    </source>
</evidence>
<proteinExistence type="predicted"/>
<reference evidence="1 2" key="1">
    <citation type="submission" date="2019-12" db="EMBL/GenBank/DDBJ databases">
        <title>The complete genome of the thermophilic, anoxygenic phototrophic gammaproteobacterium Thermochromatium tepidum.</title>
        <authorList>
            <person name="Sattley W.M."/>
            <person name="Swingley W.D."/>
            <person name="Burchell B.M."/>
            <person name="Gurbani S.A."/>
            <person name="Kujawa C.M."/>
            <person name="Nuccio D.A."/>
            <person name="Schladweiler J."/>
            <person name="Shaffer K.N."/>
            <person name="Stokes L.M."/>
            <person name="Touchman J.W."/>
            <person name="Blankenship R.E."/>
            <person name="Madigan M.T."/>
        </authorList>
    </citation>
    <scope>NUCLEOTIDE SEQUENCE [LARGE SCALE GENOMIC DNA]</scope>
    <source>
        <strain evidence="1 2">ATCC 43061</strain>
    </source>
</reference>
<name>A0A6I6EB59_THETI</name>
<accession>A0A6I6EB59</accession>
<dbReference type="InterPro" id="IPR023214">
    <property type="entry name" value="HAD_sf"/>
</dbReference>
<dbReference type="SUPFAM" id="SSF56784">
    <property type="entry name" value="HAD-like"/>
    <property type="match status" value="1"/>
</dbReference>
<dbReference type="Gene3D" id="3.40.50.1000">
    <property type="entry name" value="HAD superfamily/HAD-like"/>
    <property type="match status" value="1"/>
</dbReference>
<sequence>MIYSFDLFDTLITRRVATPRGVFVYLQRELLADPQGLPLELCRRFAQERVAAEYAARIEARARDPKAALQVEEIDFADIYACLGRRHRLKEGDIARLMGLELAAEAELLYGVPEMLARFHALVERGERVVLISDMYLRPQDLKRLLDGIDPFLLEAAPLYLSSEVKLNKASGRLFAHVAEVEGVALSEIQHIGDNPISDVLRPRELGCQATLFAACHLTPDETFGANEDDFGWQVSAGLFREGRLTLDSERARLGALYAAPLLVPFVHWVIAQARVQGHERLYFLARDGQVLLEIARRLEPDDLELRYLYASRLACHRCVDQDYAALVDWILVSHRELSLLDIAQRLSARPETLVEQLQALTGLQGAPEAPLAARTRRRLRHQFLSDPELKALVLEQSALERAHLLGYLDQEGLTAGDPVCLVDVGWSGTIQDSLHAIVNARGPGQVRFQGLYWGLMAEGRADPLSNRKTAFAFEPGQFWRDPTALRELVECLTAADHGTTLGYALGDGVYYPLLNAEGEEIRSWGLDALRAGIHWFSARLSQWLTPPEILALMPHSFARLQFLVEHPSALLARAIGDFPYSPDPSGRLRPFAPPLSLSEALGYHLGARTRRGEITRWRQGSLANSTTLVRLLMSSKVVRLSGLLRALHPYQLVRILPYPALMWLKRRLPAPLLRTARAMLRM</sequence>
<dbReference type="Proteomes" id="UP000426424">
    <property type="component" value="Chromosome"/>
</dbReference>
<dbReference type="EMBL" id="CP039268">
    <property type="protein sequence ID" value="QGU32536.1"/>
    <property type="molecule type" value="Genomic_DNA"/>
</dbReference>